<dbReference type="SUPFAM" id="SSF52172">
    <property type="entry name" value="CheY-like"/>
    <property type="match status" value="1"/>
</dbReference>
<feature type="domain" description="Response regulatory" evidence="7">
    <location>
        <begin position="3"/>
        <end position="119"/>
    </location>
</feature>
<evidence type="ECO:0000313" key="8">
    <source>
        <dbReference type="EMBL" id="GGL61881.1"/>
    </source>
</evidence>
<proteinExistence type="predicted"/>
<dbReference type="SMART" id="SM00448">
    <property type="entry name" value="REC"/>
    <property type="match status" value="1"/>
</dbReference>
<gene>
    <name evidence="8" type="ORF">GCM10007968_27340</name>
</gene>
<keyword evidence="2" id="KW-0805">Transcription regulation</keyword>
<reference evidence="8" key="2">
    <citation type="submission" date="2020-09" db="EMBL/GenBank/DDBJ databases">
        <authorList>
            <person name="Sun Q."/>
            <person name="Ohkuma M."/>
        </authorList>
    </citation>
    <scope>NUCLEOTIDE SEQUENCE</scope>
    <source>
        <strain evidence="8">JCM 15325</strain>
    </source>
</reference>
<keyword evidence="3 8" id="KW-0238">DNA-binding</keyword>
<feature type="domain" description="HTH luxR-type" evidence="6">
    <location>
        <begin position="156"/>
        <end position="221"/>
    </location>
</feature>
<dbReference type="EMBL" id="BMOK01000014">
    <property type="protein sequence ID" value="GGL61881.1"/>
    <property type="molecule type" value="Genomic_DNA"/>
</dbReference>
<keyword evidence="1 5" id="KW-0597">Phosphoprotein</keyword>
<dbReference type="InterPro" id="IPR058245">
    <property type="entry name" value="NreC/VraR/RcsB-like_REC"/>
</dbReference>
<dbReference type="SUPFAM" id="SSF46894">
    <property type="entry name" value="C-terminal effector domain of the bipartite response regulators"/>
    <property type="match status" value="1"/>
</dbReference>
<dbReference type="PROSITE" id="PS00622">
    <property type="entry name" value="HTH_LUXR_1"/>
    <property type="match status" value="1"/>
</dbReference>
<comment type="caution">
    <text evidence="8">The sequence shown here is derived from an EMBL/GenBank/DDBJ whole genome shotgun (WGS) entry which is preliminary data.</text>
</comment>
<dbReference type="GO" id="GO:0003677">
    <property type="term" value="F:DNA binding"/>
    <property type="evidence" value="ECO:0007669"/>
    <property type="project" value="UniProtKB-KW"/>
</dbReference>
<dbReference type="Pfam" id="PF00196">
    <property type="entry name" value="GerE"/>
    <property type="match status" value="1"/>
</dbReference>
<dbReference type="InterPro" id="IPR039420">
    <property type="entry name" value="WalR-like"/>
</dbReference>
<evidence type="ECO:0000256" key="4">
    <source>
        <dbReference type="ARBA" id="ARBA00023163"/>
    </source>
</evidence>
<evidence type="ECO:0000256" key="3">
    <source>
        <dbReference type="ARBA" id="ARBA00023125"/>
    </source>
</evidence>
<reference evidence="8" key="1">
    <citation type="journal article" date="2014" name="Int. J. Syst. Evol. Microbiol.">
        <title>Complete genome sequence of Corynebacterium casei LMG S-19264T (=DSM 44701T), isolated from a smear-ripened cheese.</title>
        <authorList>
            <consortium name="US DOE Joint Genome Institute (JGI-PGF)"/>
            <person name="Walter F."/>
            <person name="Albersmeier A."/>
            <person name="Kalinowski J."/>
            <person name="Ruckert C."/>
        </authorList>
    </citation>
    <scope>NUCLEOTIDE SEQUENCE</scope>
    <source>
        <strain evidence="8">JCM 15325</strain>
    </source>
</reference>
<dbReference type="Gene3D" id="3.40.50.2300">
    <property type="match status" value="1"/>
</dbReference>
<dbReference type="CDD" id="cd17535">
    <property type="entry name" value="REC_NarL-like"/>
    <property type="match status" value="1"/>
</dbReference>
<name>A0A917W497_9BACL</name>
<dbReference type="CDD" id="cd06170">
    <property type="entry name" value="LuxR_C_like"/>
    <property type="match status" value="1"/>
</dbReference>
<evidence type="ECO:0000256" key="1">
    <source>
        <dbReference type="ARBA" id="ARBA00022553"/>
    </source>
</evidence>
<accession>A0A917W497</accession>
<dbReference type="InterPro" id="IPR011006">
    <property type="entry name" value="CheY-like_superfamily"/>
</dbReference>
<keyword evidence="9" id="KW-1185">Reference proteome</keyword>
<dbReference type="InterPro" id="IPR000792">
    <property type="entry name" value="Tscrpt_reg_LuxR_C"/>
</dbReference>
<dbReference type="Pfam" id="PF00072">
    <property type="entry name" value="Response_reg"/>
    <property type="match status" value="1"/>
</dbReference>
<dbReference type="RefSeq" id="WP_188804312.1">
    <property type="nucleotide sequence ID" value="NZ_BMOK01000014.1"/>
</dbReference>
<feature type="modified residue" description="4-aspartylphosphate" evidence="5">
    <location>
        <position position="54"/>
    </location>
</feature>
<dbReference type="Proteomes" id="UP000654670">
    <property type="component" value="Unassembled WGS sequence"/>
</dbReference>
<dbReference type="InterPro" id="IPR001789">
    <property type="entry name" value="Sig_transdc_resp-reg_receiver"/>
</dbReference>
<evidence type="ECO:0000256" key="2">
    <source>
        <dbReference type="ARBA" id="ARBA00023015"/>
    </source>
</evidence>
<dbReference type="GO" id="GO:0000160">
    <property type="term" value="P:phosphorelay signal transduction system"/>
    <property type="evidence" value="ECO:0007669"/>
    <property type="project" value="InterPro"/>
</dbReference>
<keyword evidence="4" id="KW-0804">Transcription</keyword>
<evidence type="ECO:0000256" key="5">
    <source>
        <dbReference type="PROSITE-ProRule" id="PRU00169"/>
    </source>
</evidence>
<evidence type="ECO:0000259" key="7">
    <source>
        <dbReference type="PROSITE" id="PS50110"/>
    </source>
</evidence>
<dbReference type="PRINTS" id="PR00038">
    <property type="entry name" value="HTHLUXR"/>
</dbReference>
<dbReference type="SMART" id="SM00421">
    <property type="entry name" value="HTH_LUXR"/>
    <property type="match status" value="1"/>
</dbReference>
<dbReference type="PANTHER" id="PTHR43214:SF43">
    <property type="entry name" value="TWO-COMPONENT RESPONSE REGULATOR"/>
    <property type="match status" value="1"/>
</dbReference>
<dbReference type="PROSITE" id="PS50043">
    <property type="entry name" value="HTH_LUXR_2"/>
    <property type="match status" value="1"/>
</dbReference>
<evidence type="ECO:0000259" key="6">
    <source>
        <dbReference type="PROSITE" id="PS50043"/>
    </source>
</evidence>
<dbReference type="PROSITE" id="PS50110">
    <property type="entry name" value="RESPONSE_REGULATORY"/>
    <property type="match status" value="1"/>
</dbReference>
<protein>
    <submittedName>
        <fullName evidence="8">DNA-binding response regulator</fullName>
    </submittedName>
</protein>
<dbReference type="AlphaFoldDB" id="A0A917W497"/>
<sequence length="222" mass="25035">MIRIGIAEDQALIRESLSVVLNLQQDFDVIWTAETGIQAVNASKKCPTNIVLMDLRMPECDGVTATRHIKCLSPQTKVIILTIFDHDEWIIDSIKAGATVCFLKDIPPKQLMDAIREVDADTFYPEKWSHEWRKYAPEIQFHAKIGRFSGSVPTSIMIGNEVLTPRELEILKRIGQGLSNADIARALFLSEGTVKNYVSNLYSKIGVKNRSEAFRFIKEKGL</sequence>
<dbReference type="InterPro" id="IPR016032">
    <property type="entry name" value="Sig_transdc_resp-reg_C-effctor"/>
</dbReference>
<evidence type="ECO:0000313" key="9">
    <source>
        <dbReference type="Proteomes" id="UP000654670"/>
    </source>
</evidence>
<organism evidence="8 9">
    <name type="scientific">Sporolactobacillus putidus</name>
    <dbReference type="NCBI Taxonomy" id="492735"/>
    <lineage>
        <taxon>Bacteria</taxon>
        <taxon>Bacillati</taxon>
        <taxon>Bacillota</taxon>
        <taxon>Bacilli</taxon>
        <taxon>Bacillales</taxon>
        <taxon>Sporolactobacillaceae</taxon>
        <taxon>Sporolactobacillus</taxon>
    </lineage>
</organism>
<dbReference type="PANTHER" id="PTHR43214">
    <property type="entry name" value="TWO-COMPONENT RESPONSE REGULATOR"/>
    <property type="match status" value="1"/>
</dbReference>
<dbReference type="GO" id="GO:0006355">
    <property type="term" value="P:regulation of DNA-templated transcription"/>
    <property type="evidence" value="ECO:0007669"/>
    <property type="project" value="InterPro"/>
</dbReference>